<reference evidence="2" key="1">
    <citation type="submission" date="2018-12" db="EMBL/GenBank/DDBJ databases">
        <title>Tengunoibacter tsumagoiensis gen. nov., sp. nov., Dictyobacter kobayashii sp. nov., D. alpinus sp. nov., and D. joshuensis sp. nov. and description of Dictyobacteraceae fam. nov. within the order Ktedonobacterales isolated from Tengu-no-mugimeshi.</title>
        <authorList>
            <person name="Wang C.M."/>
            <person name="Zheng Y."/>
            <person name="Sakai Y."/>
            <person name="Toyoda A."/>
            <person name="Minakuchi Y."/>
            <person name="Abe K."/>
            <person name="Yokota A."/>
            <person name="Yabe S."/>
        </authorList>
    </citation>
    <scope>NUCLEOTIDE SEQUENCE [LARGE SCALE GENOMIC DNA]</scope>
    <source>
        <strain evidence="2">S-27</strain>
    </source>
</reference>
<dbReference type="Proteomes" id="UP000287224">
    <property type="component" value="Unassembled WGS sequence"/>
</dbReference>
<keyword evidence="2" id="KW-1185">Reference proteome</keyword>
<dbReference type="AlphaFoldDB" id="A0A401ZSP4"/>
<gene>
    <name evidence="1" type="ORF">KDAU_71330</name>
</gene>
<protein>
    <submittedName>
        <fullName evidence="1">Uncharacterized protein</fullName>
    </submittedName>
</protein>
<accession>A0A401ZSP4</accession>
<proteinExistence type="predicted"/>
<evidence type="ECO:0000313" key="2">
    <source>
        <dbReference type="Proteomes" id="UP000287224"/>
    </source>
</evidence>
<dbReference type="EMBL" id="BIFQ01000002">
    <property type="protein sequence ID" value="GCE09804.1"/>
    <property type="molecule type" value="Genomic_DNA"/>
</dbReference>
<comment type="caution">
    <text evidence="1">The sequence shown here is derived from an EMBL/GenBank/DDBJ whole genome shotgun (WGS) entry which is preliminary data.</text>
</comment>
<name>A0A401ZSP4_9CHLR</name>
<evidence type="ECO:0000313" key="1">
    <source>
        <dbReference type="EMBL" id="GCE09804.1"/>
    </source>
</evidence>
<sequence>MEKVVHVMREFEVPGTCRHKSTGSRHRMGYFYYLTESDNPGRVILLAIM</sequence>
<organism evidence="1 2">
    <name type="scientific">Dictyobacter aurantiacus</name>
    <dbReference type="NCBI Taxonomy" id="1936993"/>
    <lineage>
        <taxon>Bacteria</taxon>
        <taxon>Bacillati</taxon>
        <taxon>Chloroflexota</taxon>
        <taxon>Ktedonobacteria</taxon>
        <taxon>Ktedonobacterales</taxon>
        <taxon>Dictyobacteraceae</taxon>
        <taxon>Dictyobacter</taxon>
    </lineage>
</organism>